<proteinExistence type="predicted"/>
<dbReference type="EMBL" id="GBXM01032900">
    <property type="protein sequence ID" value="JAH75677.1"/>
    <property type="molecule type" value="Transcribed_RNA"/>
</dbReference>
<organism evidence="1">
    <name type="scientific">Anguilla anguilla</name>
    <name type="common">European freshwater eel</name>
    <name type="synonym">Muraena anguilla</name>
    <dbReference type="NCBI Taxonomy" id="7936"/>
    <lineage>
        <taxon>Eukaryota</taxon>
        <taxon>Metazoa</taxon>
        <taxon>Chordata</taxon>
        <taxon>Craniata</taxon>
        <taxon>Vertebrata</taxon>
        <taxon>Euteleostomi</taxon>
        <taxon>Actinopterygii</taxon>
        <taxon>Neopterygii</taxon>
        <taxon>Teleostei</taxon>
        <taxon>Anguilliformes</taxon>
        <taxon>Anguillidae</taxon>
        <taxon>Anguilla</taxon>
    </lineage>
</organism>
<protein>
    <submittedName>
        <fullName evidence="1">Uncharacterized protein</fullName>
    </submittedName>
</protein>
<sequence>MYSCFHIFRCSKMLSLQRHKEHRILQQFQEQNVTKNRKGKNGAHYLIQNNSGRFFYW</sequence>
<name>A0A0E9VC87_ANGAN</name>
<reference evidence="1" key="1">
    <citation type="submission" date="2014-11" db="EMBL/GenBank/DDBJ databases">
        <authorList>
            <person name="Amaro Gonzalez C."/>
        </authorList>
    </citation>
    <scope>NUCLEOTIDE SEQUENCE</scope>
</reference>
<dbReference type="AlphaFoldDB" id="A0A0E9VC87"/>
<accession>A0A0E9VC87</accession>
<reference evidence="1" key="2">
    <citation type="journal article" date="2015" name="Fish Shellfish Immunol.">
        <title>Early steps in the European eel (Anguilla anguilla)-Vibrio vulnificus interaction in the gills: Role of the RtxA13 toxin.</title>
        <authorList>
            <person name="Callol A."/>
            <person name="Pajuelo D."/>
            <person name="Ebbesson L."/>
            <person name="Teles M."/>
            <person name="MacKenzie S."/>
            <person name="Amaro C."/>
        </authorList>
    </citation>
    <scope>NUCLEOTIDE SEQUENCE</scope>
</reference>
<evidence type="ECO:0000313" key="1">
    <source>
        <dbReference type="EMBL" id="JAH75677.1"/>
    </source>
</evidence>